<dbReference type="Proteomes" id="UP000821853">
    <property type="component" value="Chromosome 5"/>
</dbReference>
<dbReference type="AlphaFoldDB" id="A0A9J6GM56"/>
<evidence type="ECO:0000313" key="1">
    <source>
        <dbReference type="EMBL" id="KAH9375608.1"/>
    </source>
</evidence>
<dbReference type="EMBL" id="JABSTR010000007">
    <property type="protein sequence ID" value="KAH9375608.1"/>
    <property type="molecule type" value="Genomic_DNA"/>
</dbReference>
<name>A0A9J6GM56_HAELO</name>
<dbReference type="OrthoDB" id="66977at2759"/>
<evidence type="ECO:0000313" key="2">
    <source>
        <dbReference type="Proteomes" id="UP000821853"/>
    </source>
</evidence>
<gene>
    <name evidence="1" type="ORF">HPB48_017204</name>
</gene>
<dbReference type="OMA" id="ETTIFPE"/>
<comment type="caution">
    <text evidence="1">The sequence shown here is derived from an EMBL/GenBank/DDBJ whole genome shotgun (WGS) entry which is preliminary data.</text>
</comment>
<dbReference type="VEuPathDB" id="VectorBase:HLOH_051098"/>
<sequence>MSKLCYLRSARVERTSVNSVLLNGEPQNPHPRLLVACHVSQSASSDHVTLRNTTLMPSLPGMHCLMPLIFAPYVELRTNPDRTEYTGALCGLGFESGSNLGLYPDHDMEVAFDVAFDDTDIHMVNLVRMMINAVLHSDPGMSVVSWAGPGLVHCQDKARRCLLE</sequence>
<reference evidence="1 2" key="1">
    <citation type="journal article" date="2020" name="Cell">
        <title>Large-Scale Comparative Analyses of Tick Genomes Elucidate Their Genetic Diversity and Vector Capacities.</title>
        <authorList>
            <consortium name="Tick Genome and Microbiome Consortium (TIGMIC)"/>
            <person name="Jia N."/>
            <person name="Wang J."/>
            <person name="Shi W."/>
            <person name="Du L."/>
            <person name="Sun Y."/>
            <person name="Zhan W."/>
            <person name="Jiang J.F."/>
            <person name="Wang Q."/>
            <person name="Zhang B."/>
            <person name="Ji P."/>
            <person name="Bell-Sakyi L."/>
            <person name="Cui X.M."/>
            <person name="Yuan T.T."/>
            <person name="Jiang B.G."/>
            <person name="Yang W.F."/>
            <person name="Lam T.T."/>
            <person name="Chang Q.C."/>
            <person name="Ding S.J."/>
            <person name="Wang X.J."/>
            <person name="Zhu J.G."/>
            <person name="Ruan X.D."/>
            <person name="Zhao L."/>
            <person name="Wei J.T."/>
            <person name="Ye R.Z."/>
            <person name="Que T.C."/>
            <person name="Du C.H."/>
            <person name="Zhou Y.H."/>
            <person name="Cheng J.X."/>
            <person name="Dai P.F."/>
            <person name="Guo W.B."/>
            <person name="Han X.H."/>
            <person name="Huang E.J."/>
            <person name="Li L.F."/>
            <person name="Wei W."/>
            <person name="Gao Y.C."/>
            <person name="Liu J.Z."/>
            <person name="Shao H.Z."/>
            <person name="Wang X."/>
            <person name="Wang C.C."/>
            <person name="Yang T.C."/>
            <person name="Huo Q.B."/>
            <person name="Li W."/>
            <person name="Chen H.Y."/>
            <person name="Chen S.E."/>
            <person name="Zhou L.G."/>
            <person name="Ni X.B."/>
            <person name="Tian J.H."/>
            <person name="Sheng Y."/>
            <person name="Liu T."/>
            <person name="Pan Y.S."/>
            <person name="Xia L.Y."/>
            <person name="Li J."/>
            <person name="Zhao F."/>
            <person name="Cao W.C."/>
        </authorList>
    </citation>
    <scope>NUCLEOTIDE SEQUENCE [LARGE SCALE GENOMIC DNA]</scope>
    <source>
        <strain evidence="1">HaeL-2018</strain>
    </source>
</reference>
<protein>
    <submittedName>
        <fullName evidence="1">Uncharacterized protein</fullName>
    </submittedName>
</protein>
<proteinExistence type="predicted"/>
<organism evidence="1 2">
    <name type="scientific">Haemaphysalis longicornis</name>
    <name type="common">Bush tick</name>
    <dbReference type="NCBI Taxonomy" id="44386"/>
    <lineage>
        <taxon>Eukaryota</taxon>
        <taxon>Metazoa</taxon>
        <taxon>Ecdysozoa</taxon>
        <taxon>Arthropoda</taxon>
        <taxon>Chelicerata</taxon>
        <taxon>Arachnida</taxon>
        <taxon>Acari</taxon>
        <taxon>Parasitiformes</taxon>
        <taxon>Ixodida</taxon>
        <taxon>Ixodoidea</taxon>
        <taxon>Ixodidae</taxon>
        <taxon>Haemaphysalinae</taxon>
        <taxon>Haemaphysalis</taxon>
    </lineage>
</organism>
<accession>A0A9J6GM56</accession>
<keyword evidence="2" id="KW-1185">Reference proteome</keyword>